<dbReference type="EMBL" id="CACVAQ010000526">
    <property type="protein sequence ID" value="CAA6829950.1"/>
    <property type="molecule type" value="Genomic_DNA"/>
</dbReference>
<organism evidence="2">
    <name type="scientific">uncultured Aureispira sp</name>
    <dbReference type="NCBI Taxonomy" id="1331704"/>
    <lineage>
        <taxon>Bacteria</taxon>
        <taxon>Pseudomonadati</taxon>
        <taxon>Bacteroidota</taxon>
        <taxon>Saprospiria</taxon>
        <taxon>Saprospirales</taxon>
        <taxon>Saprospiraceae</taxon>
        <taxon>Aureispira</taxon>
        <taxon>environmental samples</taxon>
    </lineage>
</organism>
<dbReference type="CDD" id="cd04301">
    <property type="entry name" value="NAT_SF"/>
    <property type="match status" value="1"/>
</dbReference>
<proteinExistence type="predicted"/>
<dbReference type="PROSITE" id="PS51186">
    <property type="entry name" value="GNAT"/>
    <property type="match status" value="1"/>
</dbReference>
<sequence length="144" mass="16370">MVEEFSIKRITKLDALALQQFIAAIGHSVKTFRYFDKRPIDVLDNHKLTLLAFLGKKPIGYGHLDYEGGKTWLGIAMIEGYTGKGFGKKIMDYLLTYADESNLPEIHLSVDKENKAAVSLYDKLDFEVVKELNSSVILMKRLKQ</sequence>
<dbReference type="SUPFAM" id="SSF55729">
    <property type="entry name" value="Acyl-CoA N-acyltransferases (Nat)"/>
    <property type="match status" value="1"/>
</dbReference>
<feature type="domain" description="N-acetyltransferase" evidence="1">
    <location>
        <begin position="5"/>
        <end position="144"/>
    </location>
</feature>
<dbReference type="GO" id="GO:0016747">
    <property type="term" value="F:acyltransferase activity, transferring groups other than amino-acyl groups"/>
    <property type="evidence" value="ECO:0007669"/>
    <property type="project" value="InterPro"/>
</dbReference>
<evidence type="ECO:0000313" key="2">
    <source>
        <dbReference type="EMBL" id="CAA6829950.1"/>
    </source>
</evidence>
<gene>
    <name evidence="2" type="ORF">HELGO_WM26172</name>
</gene>
<dbReference type="Pfam" id="PF00583">
    <property type="entry name" value="Acetyltransf_1"/>
    <property type="match status" value="1"/>
</dbReference>
<dbReference type="AlphaFoldDB" id="A0A6S6ULK1"/>
<evidence type="ECO:0000259" key="1">
    <source>
        <dbReference type="PROSITE" id="PS51186"/>
    </source>
</evidence>
<dbReference type="Gene3D" id="3.40.630.30">
    <property type="match status" value="1"/>
</dbReference>
<reference evidence="2" key="1">
    <citation type="submission" date="2020-01" db="EMBL/GenBank/DDBJ databases">
        <authorList>
            <person name="Meier V. D."/>
            <person name="Meier V D."/>
        </authorList>
    </citation>
    <scope>NUCLEOTIDE SEQUENCE</scope>
    <source>
        <strain evidence="2">HLG_WM_MAG_10</strain>
    </source>
</reference>
<dbReference type="InterPro" id="IPR000182">
    <property type="entry name" value="GNAT_dom"/>
</dbReference>
<dbReference type="InterPro" id="IPR016181">
    <property type="entry name" value="Acyl_CoA_acyltransferase"/>
</dbReference>
<accession>A0A6S6ULK1</accession>
<name>A0A6S6ULK1_9BACT</name>
<protein>
    <recommendedName>
        <fullName evidence="1">N-acetyltransferase domain-containing protein</fullName>
    </recommendedName>
</protein>